<feature type="compositionally biased region" description="Acidic residues" evidence="3">
    <location>
        <begin position="428"/>
        <end position="440"/>
    </location>
</feature>
<dbReference type="Proteomes" id="UP001153076">
    <property type="component" value="Unassembled WGS sequence"/>
</dbReference>
<dbReference type="PRINTS" id="PR00503">
    <property type="entry name" value="BROMODOMAIN"/>
</dbReference>
<dbReference type="PROSITE" id="PS50014">
    <property type="entry name" value="BROMODOMAIN_2"/>
    <property type="match status" value="1"/>
</dbReference>
<dbReference type="InterPro" id="IPR001487">
    <property type="entry name" value="Bromodomain"/>
</dbReference>
<dbReference type="Gene3D" id="1.20.920.10">
    <property type="entry name" value="Bromodomain-like"/>
    <property type="match status" value="1"/>
</dbReference>
<proteinExistence type="predicted"/>
<dbReference type="SUPFAM" id="SSF47370">
    <property type="entry name" value="Bromodomain"/>
    <property type="match status" value="1"/>
</dbReference>
<feature type="domain" description="Bromo" evidence="4">
    <location>
        <begin position="226"/>
        <end position="299"/>
    </location>
</feature>
<dbReference type="Pfam" id="PF00439">
    <property type="entry name" value="Bromodomain"/>
    <property type="match status" value="1"/>
</dbReference>
<gene>
    <name evidence="5" type="ORF">Cgig2_011780</name>
</gene>
<evidence type="ECO:0000313" key="5">
    <source>
        <dbReference type="EMBL" id="KAJ8429176.1"/>
    </source>
</evidence>
<dbReference type="AlphaFoldDB" id="A0A9Q1JQF9"/>
<evidence type="ECO:0000259" key="4">
    <source>
        <dbReference type="PROSITE" id="PS50014"/>
    </source>
</evidence>
<protein>
    <recommendedName>
        <fullName evidence="4">Bromo domain-containing protein</fullName>
    </recommendedName>
</protein>
<dbReference type="OrthoDB" id="21449at2759"/>
<accession>A0A9Q1JQF9</accession>
<dbReference type="EMBL" id="JAKOGI010000926">
    <property type="protein sequence ID" value="KAJ8429176.1"/>
    <property type="molecule type" value="Genomic_DNA"/>
</dbReference>
<dbReference type="PANTHER" id="PTHR47809:SF2">
    <property type="entry name" value="DNA-BINDING BROMODOMAIN-CONTAINING PROTEIN"/>
    <property type="match status" value="1"/>
</dbReference>
<feature type="compositionally biased region" description="Basic residues" evidence="3">
    <location>
        <begin position="1"/>
        <end position="14"/>
    </location>
</feature>
<dbReference type="InterPro" id="IPR018359">
    <property type="entry name" value="Bromodomain_CS"/>
</dbReference>
<reference evidence="5" key="1">
    <citation type="submission" date="2022-04" db="EMBL/GenBank/DDBJ databases">
        <title>Carnegiea gigantea Genome sequencing and assembly v2.</title>
        <authorList>
            <person name="Copetti D."/>
            <person name="Sanderson M.J."/>
            <person name="Burquez A."/>
            <person name="Wojciechowski M.F."/>
        </authorList>
    </citation>
    <scope>NUCLEOTIDE SEQUENCE</scope>
    <source>
        <strain evidence="5">SGP5-SGP5p</strain>
        <tissue evidence="5">Aerial part</tissue>
    </source>
</reference>
<keyword evidence="6" id="KW-1185">Reference proteome</keyword>
<feature type="region of interest" description="Disordered" evidence="3">
    <location>
        <begin position="405"/>
        <end position="492"/>
    </location>
</feature>
<evidence type="ECO:0000256" key="3">
    <source>
        <dbReference type="SAM" id="MobiDB-lite"/>
    </source>
</evidence>
<dbReference type="PROSITE" id="PS00633">
    <property type="entry name" value="BROMODOMAIN_1"/>
    <property type="match status" value="1"/>
</dbReference>
<keyword evidence="1 2" id="KW-0103">Bromodomain</keyword>
<evidence type="ECO:0000256" key="2">
    <source>
        <dbReference type="PROSITE-ProRule" id="PRU00035"/>
    </source>
</evidence>
<sequence>MKRKRGHKKGKSRKLPLETAMGTSPNQEEEVSTNSEENSGSEEENNDKTENEAEAVAEVGTQKPKVETPPERVEKVANMRPDGVIERPPTTAVYGRVKVKLKTSKPIVVEPQAPSSEPPGAARSDVDKGTKHVSADKQASGDKQQGEMGTEKVEESANSMPESKKFGGIKMVSTKGLSPPGGKEGSPGGMLVEEEKDEPDVNVAEQRLRYNKKELEASLEVIKKVMKMDAAEPFNVPVNPIELGIPDYFDIIDTPMDFGTVRSNLESGTKYMDSEDVYKDVQYIWNNCYKYNNKGDYVVDLMKRVKKNFMKYWVAAGLYTEQLRKTIGGEGIPMDEATTSSHGKKLKRGKGVKRHKDDCMCAICIMKRRRREREAREAQEAREAGAQATSSQIEFMKTGLPQEYKQEENSHVESPFVEDTSSYMETSPDNDADVEMEDGEDTRLEAVASQYDDEQKVQDKRMELRDKSDRSEDMSERSQRSDKVETESYSHVEAKVQDESAVGIKSYAQGQSSAERQLAGHLQQQYELLELEKKRQKFRLLETFCDLENPMLSDLCGALFPSNPQSIWNGANSLVRRQKSHHKRSSIHEAIASLMKSSCKPAPSLK</sequence>
<feature type="compositionally biased region" description="Basic and acidic residues" evidence="3">
    <location>
        <begin position="124"/>
        <end position="135"/>
    </location>
</feature>
<evidence type="ECO:0000313" key="6">
    <source>
        <dbReference type="Proteomes" id="UP001153076"/>
    </source>
</evidence>
<dbReference type="InterPro" id="IPR036427">
    <property type="entry name" value="Bromodomain-like_sf"/>
</dbReference>
<name>A0A9Q1JQF9_9CARY</name>
<feature type="region of interest" description="Disordered" evidence="3">
    <location>
        <begin position="103"/>
        <end position="190"/>
    </location>
</feature>
<evidence type="ECO:0000256" key="1">
    <source>
        <dbReference type="ARBA" id="ARBA00023117"/>
    </source>
</evidence>
<feature type="compositionally biased region" description="Basic and acidic residues" evidence="3">
    <location>
        <begin position="64"/>
        <end position="77"/>
    </location>
</feature>
<feature type="compositionally biased region" description="Basic and acidic residues" evidence="3">
    <location>
        <begin position="453"/>
        <end position="492"/>
    </location>
</feature>
<comment type="caution">
    <text evidence="5">The sequence shown here is derived from an EMBL/GenBank/DDBJ whole genome shotgun (WGS) entry which is preliminary data.</text>
</comment>
<organism evidence="5 6">
    <name type="scientific">Carnegiea gigantea</name>
    <dbReference type="NCBI Taxonomy" id="171969"/>
    <lineage>
        <taxon>Eukaryota</taxon>
        <taxon>Viridiplantae</taxon>
        <taxon>Streptophyta</taxon>
        <taxon>Embryophyta</taxon>
        <taxon>Tracheophyta</taxon>
        <taxon>Spermatophyta</taxon>
        <taxon>Magnoliopsida</taxon>
        <taxon>eudicotyledons</taxon>
        <taxon>Gunneridae</taxon>
        <taxon>Pentapetalae</taxon>
        <taxon>Caryophyllales</taxon>
        <taxon>Cactineae</taxon>
        <taxon>Cactaceae</taxon>
        <taxon>Cactoideae</taxon>
        <taxon>Echinocereeae</taxon>
        <taxon>Carnegiea</taxon>
    </lineage>
</organism>
<feature type="region of interest" description="Disordered" evidence="3">
    <location>
        <begin position="1"/>
        <end position="89"/>
    </location>
</feature>
<dbReference type="SMART" id="SM00297">
    <property type="entry name" value="BROMO"/>
    <property type="match status" value="1"/>
</dbReference>
<dbReference type="PANTHER" id="PTHR47809">
    <property type="entry name" value="DNA-BINDING BROMODOMAIN-CONTAINING PROTEIN"/>
    <property type="match status" value="1"/>
</dbReference>